<keyword evidence="3" id="KW-1185">Reference proteome</keyword>
<organism evidence="2 3">
    <name type="scientific">Salipiger abyssi</name>
    <dbReference type="NCBI Taxonomy" id="1250539"/>
    <lineage>
        <taxon>Bacteria</taxon>
        <taxon>Pseudomonadati</taxon>
        <taxon>Pseudomonadota</taxon>
        <taxon>Alphaproteobacteria</taxon>
        <taxon>Rhodobacterales</taxon>
        <taxon>Roseobacteraceae</taxon>
        <taxon>Salipiger</taxon>
    </lineage>
</organism>
<dbReference type="OrthoDB" id="63487at2"/>
<accession>A0A1P8UXQ9</accession>
<evidence type="ECO:0000313" key="3">
    <source>
        <dbReference type="Proteomes" id="UP000187059"/>
    </source>
</evidence>
<reference evidence="2 3" key="1">
    <citation type="submission" date="2016-04" db="EMBL/GenBank/DDBJ databases">
        <title>Deep-sea bacteria in the southern Pacific.</title>
        <authorList>
            <person name="Tang K."/>
        </authorList>
    </citation>
    <scope>NUCLEOTIDE SEQUENCE [LARGE SCALE GENOMIC DNA]</scope>
    <source>
        <strain evidence="2 3">JLT2014</strain>
    </source>
</reference>
<dbReference type="SUPFAM" id="SSF53067">
    <property type="entry name" value="Actin-like ATPase domain"/>
    <property type="match status" value="2"/>
</dbReference>
<sequence length="286" mass="29158">MILAADAGGSTCRLALERDGERIETRLGAANVTSDFDGALRTLISGLSEIAKQAGLSLDALRPCPAYLALAGVTGPEIAARVAAALPLDQAVIEEDRRAAVAGALGEQTGCVAGIGTGSFLARQESDAFATLGGYGLVLGDEASGAWLGRELLVQVLRARDGLEVRSPLTDAVLEEMGGAPGIVTFAARATPRDFGTLAPRVTGARGDAVADFLMRRGAGYIATGLNALGWGPEEPLCLIGGVAASYADWLPREMAQALHPARGSALDGALALARRMVPAAPQGSA</sequence>
<dbReference type="InterPro" id="IPR052519">
    <property type="entry name" value="Euk-type_GlcNAc_Kinase"/>
</dbReference>
<dbReference type="PANTHER" id="PTHR43190:SF3">
    <property type="entry name" value="N-ACETYL-D-GLUCOSAMINE KINASE"/>
    <property type="match status" value="1"/>
</dbReference>
<dbReference type="InterPro" id="IPR002731">
    <property type="entry name" value="ATPase_BadF"/>
</dbReference>
<evidence type="ECO:0000313" key="2">
    <source>
        <dbReference type="EMBL" id="APZ54188.1"/>
    </source>
</evidence>
<dbReference type="PANTHER" id="PTHR43190">
    <property type="entry name" value="N-ACETYL-D-GLUCOSAMINE KINASE"/>
    <property type="match status" value="1"/>
</dbReference>
<dbReference type="CDD" id="cd24082">
    <property type="entry name" value="ASKHA_NBD_GspK-like"/>
    <property type="match status" value="1"/>
</dbReference>
<dbReference type="InterPro" id="IPR043129">
    <property type="entry name" value="ATPase_NBD"/>
</dbReference>
<protein>
    <submittedName>
        <fullName evidence="2">Glucosamine kinase</fullName>
        <ecNumber evidence="2">2.7.1.8</ecNumber>
    </submittedName>
</protein>
<dbReference type="STRING" id="1250539.Ga0080574_TMP3854"/>
<dbReference type="GO" id="GO:0047931">
    <property type="term" value="F:glucosamine kinase activity"/>
    <property type="evidence" value="ECO:0007669"/>
    <property type="project" value="UniProtKB-EC"/>
</dbReference>
<dbReference type="RefSeq" id="WP_076703455.1">
    <property type="nucleotide sequence ID" value="NZ_CP015093.1"/>
</dbReference>
<dbReference type="Pfam" id="PF01869">
    <property type="entry name" value="BcrAD_BadFG"/>
    <property type="match status" value="1"/>
</dbReference>
<proteinExistence type="predicted"/>
<evidence type="ECO:0000259" key="1">
    <source>
        <dbReference type="Pfam" id="PF01869"/>
    </source>
</evidence>
<gene>
    <name evidence="2" type="ORF">Ga0080574_TMP3854</name>
</gene>
<keyword evidence="2" id="KW-0808">Transferase</keyword>
<dbReference type="EC" id="2.7.1.8" evidence="2"/>
<dbReference type="AlphaFoldDB" id="A0A1P8UXQ9"/>
<dbReference type="EMBL" id="CP015093">
    <property type="protein sequence ID" value="APZ54188.1"/>
    <property type="molecule type" value="Genomic_DNA"/>
</dbReference>
<dbReference type="Gene3D" id="3.30.420.40">
    <property type="match status" value="2"/>
</dbReference>
<dbReference type="KEGG" id="paby:Ga0080574_TMP3854"/>
<name>A0A1P8UXQ9_9RHOB</name>
<dbReference type="Proteomes" id="UP000187059">
    <property type="component" value="Chromosome"/>
</dbReference>
<keyword evidence="2" id="KW-0418">Kinase</keyword>
<feature type="domain" description="ATPase BadF/BadG/BcrA/BcrD type" evidence="1">
    <location>
        <begin position="6"/>
        <end position="245"/>
    </location>
</feature>